<keyword evidence="3" id="KW-1185">Reference proteome</keyword>
<proteinExistence type="predicted"/>
<feature type="transmembrane region" description="Helical" evidence="1">
    <location>
        <begin position="112"/>
        <end position="131"/>
    </location>
</feature>
<dbReference type="KEGG" id="prel:PRELSG_1250600"/>
<feature type="transmembrane region" description="Helical" evidence="1">
    <location>
        <begin position="179"/>
        <end position="208"/>
    </location>
</feature>
<dbReference type="VEuPathDB" id="PlasmoDB:PRELSG_1250600"/>
<accession>A0A1J1HDF6</accession>
<name>A0A1J1HDF6_PLARL</name>
<reference evidence="2 3" key="1">
    <citation type="submission" date="2015-04" db="EMBL/GenBank/DDBJ databases">
        <authorList>
            <consortium name="Pathogen Informatics"/>
        </authorList>
    </citation>
    <scope>NUCLEOTIDE SEQUENCE [LARGE SCALE GENOMIC DNA]</scope>
    <source>
        <strain evidence="2 3">SGS1</strain>
    </source>
</reference>
<dbReference type="AlphaFoldDB" id="A0A1J1HDF6"/>
<evidence type="ECO:0000313" key="2">
    <source>
        <dbReference type="EMBL" id="CRH01619.1"/>
    </source>
</evidence>
<organism evidence="2 3">
    <name type="scientific">Plasmodium relictum</name>
    <dbReference type="NCBI Taxonomy" id="85471"/>
    <lineage>
        <taxon>Eukaryota</taxon>
        <taxon>Sar</taxon>
        <taxon>Alveolata</taxon>
        <taxon>Apicomplexa</taxon>
        <taxon>Aconoidasida</taxon>
        <taxon>Haemosporida</taxon>
        <taxon>Plasmodiidae</taxon>
        <taxon>Plasmodium</taxon>
        <taxon>Plasmodium (Haemamoeba)</taxon>
    </lineage>
</organism>
<dbReference type="Proteomes" id="UP000220158">
    <property type="component" value="Chromosome 12"/>
</dbReference>
<feature type="transmembrane region" description="Helical" evidence="1">
    <location>
        <begin position="143"/>
        <end position="173"/>
    </location>
</feature>
<keyword evidence="1" id="KW-1133">Transmembrane helix</keyword>
<gene>
    <name evidence="2" type="ORF">PRELSG_1250600</name>
</gene>
<protein>
    <submittedName>
        <fullName evidence="2">Uncharacterized protein</fullName>
    </submittedName>
</protein>
<feature type="transmembrane region" description="Helical" evidence="1">
    <location>
        <begin position="82"/>
        <end position="106"/>
    </location>
</feature>
<evidence type="ECO:0000313" key="3">
    <source>
        <dbReference type="Proteomes" id="UP000220158"/>
    </source>
</evidence>
<keyword evidence="1" id="KW-0812">Transmembrane</keyword>
<dbReference type="RefSeq" id="XP_028534618.1">
    <property type="nucleotide sequence ID" value="XM_028678316.1"/>
</dbReference>
<evidence type="ECO:0000256" key="1">
    <source>
        <dbReference type="SAM" id="Phobius"/>
    </source>
</evidence>
<dbReference type="OrthoDB" id="387343at2759"/>
<sequence>MKNITENKAINDTYFPCALINSQEKIYINKVESYIKTNTYNLKEFIFDYIKREKKKIEKVLNKKNIDRLLNNYKVFFENYRILFVLSILNTLIILFPFLLFLLLVFVTSLPVFFLFFSLFFFFFPVLYPLIKDKVYIIYKEEIIFGVCTVIGISFFFISVLFICLIPFVYIFLYPFIGIFIPLVSTLILPLIVFVNIVIYLIYVILYIEVFSNVKK</sequence>
<keyword evidence="1" id="KW-0472">Membrane</keyword>
<dbReference type="EMBL" id="LN835307">
    <property type="protein sequence ID" value="CRH01619.1"/>
    <property type="molecule type" value="Genomic_DNA"/>
</dbReference>
<dbReference type="GeneID" id="39737750"/>